<dbReference type="InterPro" id="IPR041489">
    <property type="entry name" value="PDZ_6"/>
</dbReference>
<dbReference type="GO" id="GO:0046872">
    <property type="term" value="F:metal ion binding"/>
    <property type="evidence" value="ECO:0007669"/>
    <property type="project" value="UniProtKB-KW"/>
</dbReference>
<dbReference type="PROSITE" id="PS51257">
    <property type="entry name" value="PROKAR_LIPOPROTEIN"/>
    <property type="match status" value="1"/>
</dbReference>
<dbReference type="PROSITE" id="PS50106">
    <property type="entry name" value="PDZ"/>
    <property type="match status" value="1"/>
</dbReference>
<dbReference type="InterPro" id="IPR051156">
    <property type="entry name" value="Mito/Outer_Membr_Metalloprot"/>
</dbReference>
<gene>
    <name evidence="8" type="ORF">FHS65_002160</name>
</gene>
<dbReference type="Gene3D" id="2.30.42.10">
    <property type="match status" value="1"/>
</dbReference>
<sequence>MRRRSHRGLAPAALCAGLALILTGCRTEGPVPPDAYGSGAEVATPRDRLNALNALDARVNAVGFRLSVANVELCPRTGPITGLLLHAESQYADYLRAAAREDWQLRGDLPGVAAVAPDSPAADAGLRVGDLLLSADGKPFLEGGPVGDAGFDGLSGNLARLADALYDGSAELLVQRDGQRLTVVLGSVTGCAYPFQLDPSADFYAKGDGERVFISSALAAFSPLDDDLAVVLGHELAHNILDHRAYFDEVGLARDVLGNWGVAPWELVRAEREADRVGLYLSARAGYDPARAGPYWRMLSARLPQLRMVQWGHPSAGERIQLLEGVAEEIAVLQAAGEPLIP</sequence>
<evidence type="ECO:0000313" key="8">
    <source>
        <dbReference type="EMBL" id="MBB5661399.1"/>
    </source>
</evidence>
<dbReference type="InterPro" id="IPR036034">
    <property type="entry name" value="PDZ_sf"/>
</dbReference>
<dbReference type="GO" id="GO:0016020">
    <property type="term" value="C:membrane"/>
    <property type="evidence" value="ECO:0007669"/>
    <property type="project" value="TreeGrafter"/>
</dbReference>
<reference evidence="8 9" key="1">
    <citation type="submission" date="2020-08" db="EMBL/GenBank/DDBJ databases">
        <title>Genomic Encyclopedia of Type Strains, Phase IV (KMG-IV): sequencing the most valuable type-strain genomes for metagenomic binning, comparative biology and taxonomic classification.</title>
        <authorList>
            <person name="Goeker M."/>
        </authorList>
    </citation>
    <scope>NUCLEOTIDE SEQUENCE [LARGE SCALE GENOMIC DNA]</scope>
    <source>
        <strain evidence="8 9">DSM 24448</strain>
    </source>
</reference>
<dbReference type="InterPro" id="IPR001478">
    <property type="entry name" value="PDZ"/>
</dbReference>
<evidence type="ECO:0000256" key="1">
    <source>
        <dbReference type="ARBA" id="ARBA00022670"/>
    </source>
</evidence>
<evidence type="ECO:0000256" key="2">
    <source>
        <dbReference type="ARBA" id="ARBA00022723"/>
    </source>
</evidence>
<keyword evidence="4 6" id="KW-0862">Zinc</keyword>
<comment type="similarity">
    <text evidence="6">Belongs to the peptidase M48 family.</text>
</comment>
<dbReference type="Pfam" id="PF01435">
    <property type="entry name" value="Peptidase_M48"/>
    <property type="match status" value="1"/>
</dbReference>
<dbReference type="RefSeq" id="WP_123285704.1">
    <property type="nucleotide sequence ID" value="NZ_JACIJB010000010.1"/>
</dbReference>
<comment type="cofactor">
    <cofactor evidence="6">
        <name>Zn(2+)</name>
        <dbReference type="ChEBI" id="CHEBI:29105"/>
    </cofactor>
    <text evidence="6">Binds 1 zinc ion per subunit.</text>
</comment>
<proteinExistence type="inferred from homology"/>
<dbReference type="PANTHER" id="PTHR22726">
    <property type="entry name" value="METALLOENDOPEPTIDASE OMA1"/>
    <property type="match status" value="1"/>
</dbReference>
<feature type="domain" description="PDZ" evidence="7">
    <location>
        <begin position="112"/>
        <end position="143"/>
    </location>
</feature>
<evidence type="ECO:0000313" key="9">
    <source>
        <dbReference type="Proteomes" id="UP000548978"/>
    </source>
</evidence>
<keyword evidence="3 6" id="KW-0378">Hydrolase</keyword>
<dbReference type="GO" id="GO:0004222">
    <property type="term" value="F:metalloendopeptidase activity"/>
    <property type="evidence" value="ECO:0007669"/>
    <property type="project" value="InterPro"/>
</dbReference>
<keyword evidence="2" id="KW-0479">Metal-binding</keyword>
<name>A0A7W9A4P5_9CAUL</name>
<dbReference type="Proteomes" id="UP000548978">
    <property type="component" value="Unassembled WGS sequence"/>
</dbReference>
<dbReference type="InterPro" id="IPR001915">
    <property type="entry name" value="Peptidase_M48"/>
</dbReference>
<protein>
    <recommendedName>
        <fullName evidence="7">PDZ domain-containing protein</fullName>
    </recommendedName>
</protein>
<evidence type="ECO:0000256" key="5">
    <source>
        <dbReference type="ARBA" id="ARBA00023049"/>
    </source>
</evidence>
<evidence type="ECO:0000259" key="7">
    <source>
        <dbReference type="PROSITE" id="PS50106"/>
    </source>
</evidence>
<evidence type="ECO:0000256" key="3">
    <source>
        <dbReference type="ARBA" id="ARBA00022801"/>
    </source>
</evidence>
<dbReference type="EMBL" id="JACIJB010000010">
    <property type="protein sequence ID" value="MBB5661399.1"/>
    <property type="molecule type" value="Genomic_DNA"/>
</dbReference>
<evidence type="ECO:0000256" key="4">
    <source>
        <dbReference type="ARBA" id="ARBA00022833"/>
    </source>
</evidence>
<dbReference type="OrthoDB" id="7338723at2"/>
<dbReference type="AlphaFoldDB" id="A0A7W9A4P5"/>
<dbReference type="PANTHER" id="PTHR22726:SF1">
    <property type="entry name" value="METALLOENDOPEPTIDASE OMA1, MITOCHONDRIAL"/>
    <property type="match status" value="1"/>
</dbReference>
<accession>A0A7W9A4P5</accession>
<dbReference type="Pfam" id="PF17820">
    <property type="entry name" value="PDZ_6"/>
    <property type="match status" value="1"/>
</dbReference>
<comment type="caution">
    <text evidence="8">The sequence shown here is derived from an EMBL/GenBank/DDBJ whole genome shotgun (WGS) entry which is preliminary data.</text>
</comment>
<keyword evidence="5 6" id="KW-0482">Metalloprotease</keyword>
<keyword evidence="1 6" id="KW-0645">Protease</keyword>
<evidence type="ECO:0000256" key="6">
    <source>
        <dbReference type="RuleBase" id="RU003983"/>
    </source>
</evidence>
<dbReference type="GO" id="GO:0051603">
    <property type="term" value="P:proteolysis involved in protein catabolic process"/>
    <property type="evidence" value="ECO:0007669"/>
    <property type="project" value="TreeGrafter"/>
</dbReference>
<organism evidence="8 9">
    <name type="scientific">Brevundimonas halotolerans</name>
    <dbReference type="NCBI Taxonomy" id="69670"/>
    <lineage>
        <taxon>Bacteria</taxon>
        <taxon>Pseudomonadati</taxon>
        <taxon>Pseudomonadota</taxon>
        <taxon>Alphaproteobacteria</taxon>
        <taxon>Caulobacterales</taxon>
        <taxon>Caulobacteraceae</taxon>
        <taxon>Brevundimonas</taxon>
    </lineage>
</organism>
<keyword evidence="9" id="KW-1185">Reference proteome</keyword>
<dbReference type="SUPFAM" id="SSF50156">
    <property type="entry name" value="PDZ domain-like"/>
    <property type="match status" value="1"/>
</dbReference>